<reference evidence="2" key="2">
    <citation type="submission" date="2023-05" db="EMBL/GenBank/DDBJ databases">
        <authorList>
            <consortium name="Lawrence Berkeley National Laboratory"/>
            <person name="Steindorff A."/>
            <person name="Hensen N."/>
            <person name="Bonometti L."/>
            <person name="Westerberg I."/>
            <person name="Brannstrom I.O."/>
            <person name="Guillou S."/>
            <person name="Cros-Aarteil S."/>
            <person name="Calhoun S."/>
            <person name="Haridas S."/>
            <person name="Kuo A."/>
            <person name="Mondo S."/>
            <person name="Pangilinan J."/>
            <person name="Riley R."/>
            <person name="Labutti K."/>
            <person name="Andreopoulos B."/>
            <person name="Lipzen A."/>
            <person name="Chen C."/>
            <person name="Yanf M."/>
            <person name="Daum C."/>
            <person name="Ng V."/>
            <person name="Clum A."/>
            <person name="Ohm R."/>
            <person name="Martin F."/>
            <person name="Silar P."/>
            <person name="Natvig D."/>
            <person name="Lalanne C."/>
            <person name="Gautier V."/>
            <person name="Ament-Velasquez S.L."/>
            <person name="Kruys A."/>
            <person name="Hutchinson M.I."/>
            <person name="Powell A.J."/>
            <person name="Barry K."/>
            <person name="Miller A.N."/>
            <person name="Grigoriev I.V."/>
            <person name="Debuchy R."/>
            <person name="Gladieux P."/>
            <person name="Thoren M.H."/>
            <person name="Johannesson H."/>
        </authorList>
    </citation>
    <scope>NUCLEOTIDE SEQUENCE</scope>
    <source>
        <strain evidence="2">CBS 359.72</strain>
    </source>
</reference>
<dbReference type="Proteomes" id="UP001303647">
    <property type="component" value="Unassembled WGS sequence"/>
</dbReference>
<dbReference type="EMBL" id="MU857711">
    <property type="protein sequence ID" value="KAK4245121.1"/>
    <property type="molecule type" value="Genomic_DNA"/>
</dbReference>
<feature type="compositionally biased region" description="Basic and acidic residues" evidence="1">
    <location>
        <begin position="1"/>
        <end position="29"/>
    </location>
</feature>
<keyword evidence="3" id="KW-1185">Reference proteome</keyword>
<proteinExistence type="predicted"/>
<evidence type="ECO:0000256" key="1">
    <source>
        <dbReference type="SAM" id="MobiDB-lite"/>
    </source>
</evidence>
<dbReference type="AlphaFoldDB" id="A0AAN7CN01"/>
<feature type="compositionally biased region" description="Low complexity" evidence="1">
    <location>
        <begin position="42"/>
        <end position="55"/>
    </location>
</feature>
<protein>
    <submittedName>
        <fullName evidence="2">Uncharacterized protein</fullName>
    </submittedName>
</protein>
<comment type="caution">
    <text evidence="2">The sequence shown here is derived from an EMBL/GenBank/DDBJ whole genome shotgun (WGS) entry which is preliminary data.</text>
</comment>
<feature type="compositionally biased region" description="Basic and acidic residues" evidence="1">
    <location>
        <begin position="111"/>
        <end position="120"/>
    </location>
</feature>
<organism evidence="2 3">
    <name type="scientific">Corynascus novoguineensis</name>
    <dbReference type="NCBI Taxonomy" id="1126955"/>
    <lineage>
        <taxon>Eukaryota</taxon>
        <taxon>Fungi</taxon>
        <taxon>Dikarya</taxon>
        <taxon>Ascomycota</taxon>
        <taxon>Pezizomycotina</taxon>
        <taxon>Sordariomycetes</taxon>
        <taxon>Sordariomycetidae</taxon>
        <taxon>Sordariales</taxon>
        <taxon>Chaetomiaceae</taxon>
        <taxon>Corynascus</taxon>
    </lineage>
</organism>
<feature type="region of interest" description="Disordered" evidence="1">
    <location>
        <begin position="1"/>
        <end position="146"/>
    </location>
</feature>
<accession>A0AAN7CN01</accession>
<name>A0AAN7CN01_9PEZI</name>
<evidence type="ECO:0000313" key="3">
    <source>
        <dbReference type="Proteomes" id="UP001303647"/>
    </source>
</evidence>
<sequence>MSDLFEAIKDAINPKRREQATVETYDPHTRGPYPDRASTGDASGQSQPQAQPQQAECNDAARAERTDLSRTATGAIEGSSQVPRRASGAGYGAPQGTYGPHKSRVANALDPRLDSDRDGTPSHGINGFGGAAAKPLHTEGSKYGLS</sequence>
<evidence type="ECO:0000313" key="2">
    <source>
        <dbReference type="EMBL" id="KAK4245121.1"/>
    </source>
</evidence>
<gene>
    <name evidence="2" type="ORF">C7999DRAFT_34519</name>
</gene>
<feature type="compositionally biased region" description="Basic and acidic residues" evidence="1">
    <location>
        <begin position="59"/>
        <end position="68"/>
    </location>
</feature>
<reference evidence="2" key="1">
    <citation type="journal article" date="2023" name="Mol. Phylogenet. Evol.">
        <title>Genome-scale phylogeny and comparative genomics of the fungal order Sordariales.</title>
        <authorList>
            <person name="Hensen N."/>
            <person name="Bonometti L."/>
            <person name="Westerberg I."/>
            <person name="Brannstrom I.O."/>
            <person name="Guillou S."/>
            <person name="Cros-Aarteil S."/>
            <person name="Calhoun S."/>
            <person name="Haridas S."/>
            <person name="Kuo A."/>
            <person name="Mondo S."/>
            <person name="Pangilinan J."/>
            <person name="Riley R."/>
            <person name="LaButti K."/>
            <person name="Andreopoulos B."/>
            <person name="Lipzen A."/>
            <person name="Chen C."/>
            <person name="Yan M."/>
            <person name="Daum C."/>
            <person name="Ng V."/>
            <person name="Clum A."/>
            <person name="Steindorff A."/>
            <person name="Ohm R.A."/>
            <person name="Martin F."/>
            <person name="Silar P."/>
            <person name="Natvig D.O."/>
            <person name="Lalanne C."/>
            <person name="Gautier V."/>
            <person name="Ament-Velasquez S.L."/>
            <person name="Kruys A."/>
            <person name="Hutchinson M.I."/>
            <person name="Powell A.J."/>
            <person name="Barry K."/>
            <person name="Miller A.N."/>
            <person name="Grigoriev I.V."/>
            <person name="Debuchy R."/>
            <person name="Gladieux P."/>
            <person name="Hiltunen Thoren M."/>
            <person name="Johannesson H."/>
        </authorList>
    </citation>
    <scope>NUCLEOTIDE SEQUENCE</scope>
    <source>
        <strain evidence="2">CBS 359.72</strain>
    </source>
</reference>